<dbReference type="AlphaFoldDB" id="A0A2M7J8U8"/>
<keyword evidence="1" id="KW-0472">Membrane</keyword>
<comment type="caution">
    <text evidence="2">The sequence shown here is derived from an EMBL/GenBank/DDBJ whole genome shotgun (WGS) entry which is preliminary data.</text>
</comment>
<feature type="non-terminal residue" evidence="2">
    <location>
        <position position="1"/>
    </location>
</feature>
<feature type="transmembrane region" description="Helical" evidence="1">
    <location>
        <begin position="6"/>
        <end position="28"/>
    </location>
</feature>
<proteinExistence type="predicted"/>
<evidence type="ECO:0000313" key="2">
    <source>
        <dbReference type="EMBL" id="PIX15837.1"/>
    </source>
</evidence>
<keyword evidence="1" id="KW-1133">Transmembrane helix</keyword>
<keyword evidence="1" id="KW-0812">Transmembrane</keyword>
<evidence type="ECO:0008006" key="4">
    <source>
        <dbReference type="Google" id="ProtNLM"/>
    </source>
</evidence>
<organism evidence="2 3">
    <name type="scientific">Candidatus Desantisbacteria bacterium CG_4_8_14_3_um_filter_40_12</name>
    <dbReference type="NCBI Taxonomy" id="1974545"/>
    <lineage>
        <taxon>Bacteria</taxon>
        <taxon>Candidatus Desantisiibacteriota</taxon>
    </lineage>
</organism>
<name>A0A2M7J8U8_9BACT</name>
<protein>
    <recommendedName>
        <fullName evidence="4">Polysaccharide biosynthesis protein C-terminal domain-containing protein</fullName>
    </recommendedName>
</protein>
<sequence length="65" mass="7493">PIYGMFGAAIASVLSYFLMMTVLLVFYLRISGNNLIDMFKFNREDLLLYVGLVKRIISKRKNAKD</sequence>
<gene>
    <name evidence="2" type="ORF">COZ71_09290</name>
</gene>
<evidence type="ECO:0000313" key="3">
    <source>
        <dbReference type="Proteomes" id="UP000229297"/>
    </source>
</evidence>
<accession>A0A2M7J8U8</accession>
<dbReference type="Proteomes" id="UP000229297">
    <property type="component" value="Unassembled WGS sequence"/>
</dbReference>
<dbReference type="EMBL" id="PFIC01000257">
    <property type="protein sequence ID" value="PIX15837.1"/>
    <property type="molecule type" value="Genomic_DNA"/>
</dbReference>
<evidence type="ECO:0000256" key="1">
    <source>
        <dbReference type="SAM" id="Phobius"/>
    </source>
</evidence>
<reference evidence="3" key="1">
    <citation type="submission" date="2017-09" db="EMBL/GenBank/DDBJ databases">
        <title>Depth-based differentiation of microbial function through sediment-hosted aquifers and enrichment of novel symbionts in the deep terrestrial subsurface.</title>
        <authorList>
            <person name="Probst A.J."/>
            <person name="Ladd B."/>
            <person name="Jarett J.K."/>
            <person name="Geller-Mcgrath D.E."/>
            <person name="Sieber C.M.K."/>
            <person name="Emerson J.B."/>
            <person name="Anantharaman K."/>
            <person name="Thomas B.C."/>
            <person name="Malmstrom R."/>
            <person name="Stieglmeier M."/>
            <person name="Klingl A."/>
            <person name="Woyke T."/>
            <person name="Ryan C.M."/>
            <person name="Banfield J.F."/>
        </authorList>
    </citation>
    <scope>NUCLEOTIDE SEQUENCE [LARGE SCALE GENOMIC DNA]</scope>
</reference>